<protein>
    <recommendedName>
        <fullName evidence="5">Core-binding (CB) domain-containing protein</fullName>
    </recommendedName>
</protein>
<dbReference type="Gene3D" id="1.10.150.130">
    <property type="match status" value="1"/>
</dbReference>
<keyword evidence="7" id="KW-1185">Reference proteome</keyword>
<evidence type="ECO:0000256" key="4">
    <source>
        <dbReference type="SAM" id="MobiDB-lite"/>
    </source>
</evidence>
<name>A0A418VHH1_9DEIO</name>
<evidence type="ECO:0000256" key="2">
    <source>
        <dbReference type="ARBA" id="ARBA00023172"/>
    </source>
</evidence>
<feature type="region of interest" description="Disordered" evidence="4">
    <location>
        <begin position="119"/>
        <end position="139"/>
    </location>
</feature>
<dbReference type="EMBL" id="QYUJ01000004">
    <property type="protein sequence ID" value="RJF75578.1"/>
    <property type="molecule type" value="Genomic_DNA"/>
</dbReference>
<evidence type="ECO:0000313" key="6">
    <source>
        <dbReference type="EMBL" id="RJF75578.1"/>
    </source>
</evidence>
<dbReference type="InterPro" id="IPR011010">
    <property type="entry name" value="DNA_brk_join_enz"/>
</dbReference>
<evidence type="ECO:0000313" key="7">
    <source>
        <dbReference type="Proteomes" id="UP000286287"/>
    </source>
</evidence>
<evidence type="ECO:0000259" key="5">
    <source>
        <dbReference type="PROSITE" id="PS51900"/>
    </source>
</evidence>
<dbReference type="AlphaFoldDB" id="A0A418VHH1"/>
<dbReference type="GO" id="GO:0006310">
    <property type="term" value="P:DNA recombination"/>
    <property type="evidence" value="ECO:0007669"/>
    <property type="project" value="UniProtKB-KW"/>
</dbReference>
<dbReference type="InterPro" id="IPR010998">
    <property type="entry name" value="Integrase_recombinase_N"/>
</dbReference>
<keyword evidence="1 3" id="KW-0238">DNA-binding</keyword>
<feature type="compositionally biased region" description="Basic and acidic residues" evidence="4">
    <location>
        <begin position="127"/>
        <end position="139"/>
    </location>
</feature>
<dbReference type="InterPro" id="IPR013762">
    <property type="entry name" value="Integrase-like_cat_sf"/>
</dbReference>
<dbReference type="Gene3D" id="1.10.443.10">
    <property type="entry name" value="Intergrase catalytic core"/>
    <property type="match status" value="1"/>
</dbReference>
<comment type="caution">
    <text evidence="6">The sequence shown here is derived from an EMBL/GenBank/DDBJ whole genome shotgun (WGS) entry which is preliminary data.</text>
</comment>
<dbReference type="GO" id="GO:0003677">
    <property type="term" value="F:DNA binding"/>
    <property type="evidence" value="ECO:0007669"/>
    <property type="project" value="UniProtKB-UniRule"/>
</dbReference>
<reference evidence="6 7" key="1">
    <citation type="submission" date="2018-09" db="EMBL/GenBank/DDBJ databases">
        <authorList>
            <person name="Zhu H."/>
        </authorList>
    </citation>
    <scope>NUCLEOTIDE SEQUENCE [LARGE SCALE GENOMIC DNA]</scope>
    <source>
        <strain evidence="6 7">K2S05-167</strain>
    </source>
</reference>
<proteinExistence type="predicted"/>
<evidence type="ECO:0000256" key="3">
    <source>
        <dbReference type="PROSITE-ProRule" id="PRU01248"/>
    </source>
</evidence>
<evidence type="ECO:0000256" key="1">
    <source>
        <dbReference type="ARBA" id="ARBA00023125"/>
    </source>
</evidence>
<keyword evidence="2" id="KW-0233">DNA recombination</keyword>
<dbReference type="InterPro" id="IPR044068">
    <property type="entry name" value="CB"/>
</dbReference>
<dbReference type="PROSITE" id="PS51900">
    <property type="entry name" value="CB"/>
    <property type="match status" value="1"/>
</dbReference>
<dbReference type="Proteomes" id="UP000286287">
    <property type="component" value="Unassembled WGS sequence"/>
</dbReference>
<accession>A0A418VHH1</accession>
<sequence>MVYSQVVLTDERKQQLTLALQTGDIDTAWALIHSDLQTRLAAPLRPHTLNTYRAGIRPFHQYLKAIEEPLAEVPDLEMYARWLREQGYKVTSARAHVTAAKVILRALFDVGLAYQQQVTRRSPRAQRRQEERESATLPHSEAELEKLTKIAIIDEKLLIFLATDLGLTVAEVLDLKKGDVVQEGSRYVLNLRSGQPQGPEPVVEQMLLPPQVAAAYLRWIRYRPEATEQVFLGATRQALHQKLMLLSQKAEVPYQGYQGLRLAGARRVYQHSKDLKVVAAFLRVSLSQVRRYVRAGIFS</sequence>
<dbReference type="GO" id="GO:0015074">
    <property type="term" value="P:DNA integration"/>
    <property type="evidence" value="ECO:0007669"/>
    <property type="project" value="InterPro"/>
</dbReference>
<gene>
    <name evidence="6" type="ORF">D3875_00585</name>
</gene>
<dbReference type="SUPFAM" id="SSF56349">
    <property type="entry name" value="DNA breaking-rejoining enzymes"/>
    <property type="match status" value="1"/>
</dbReference>
<feature type="domain" description="Core-binding (CB)" evidence="5">
    <location>
        <begin position="20"/>
        <end position="108"/>
    </location>
</feature>
<organism evidence="6 7">
    <name type="scientific">Deinococcus cavernae</name>
    <dbReference type="NCBI Taxonomy" id="2320857"/>
    <lineage>
        <taxon>Bacteria</taxon>
        <taxon>Thermotogati</taxon>
        <taxon>Deinococcota</taxon>
        <taxon>Deinococci</taxon>
        <taxon>Deinococcales</taxon>
        <taxon>Deinococcaceae</taxon>
        <taxon>Deinococcus</taxon>
    </lineage>
</organism>